<dbReference type="EMBL" id="JABJNZ010000064">
    <property type="protein sequence ID" value="MBT4870953.1"/>
    <property type="molecule type" value="Genomic_DNA"/>
</dbReference>
<reference evidence="1" key="1">
    <citation type="journal article" date="2021" name="ISME J.">
        <title>Mercury methylation by metabolically versatile and cosmopolitan marine bacteria.</title>
        <authorList>
            <person name="Lin H."/>
            <person name="Ascher D.B."/>
            <person name="Myung Y."/>
            <person name="Lamborg C.H."/>
            <person name="Hallam S.J."/>
            <person name="Gionfriddo C.M."/>
            <person name="Holt K.E."/>
            <person name="Moreau J.W."/>
        </authorList>
    </citation>
    <scope>NUCLEOTIDE SEQUENCE</scope>
    <source>
        <strain evidence="1">SI075_bin30</strain>
    </source>
</reference>
<proteinExistence type="predicted"/>
<sequence length="278" mass="30364">MNREGKAFSQKIMLLLILVFISLLVFGHSGGRPSTTKIEGLSYSSNIWCGDNQTVRAKACVYCGTCMNGMSGYFRIYYPTNTLVYSSRMGDQGHNWDKLCWGPYQKSFPVSGPEGQKSFKITASLVNGCHCDASSTSTTRYFTCTDPNPPPVVNSIAITNPNTRTGNPPTTDITLRNRLSAETKEIVQCYGSGSDERNDGSEGVIVNYSFSLKYKLPSGTRVSMTNVTDYISITTGDLGSGVKYENFELIKRIPVGSEIYCRLVVTDEEGATGSGESL</sequence>
<gene>
    <name evidence="1" type="ORF">HON47_05240</name>
</gene>
<evidence type="ECO:0000313" key="1">
    <source>
        <dbReference type="EMBL" id="MBT4870953.1"/>
    </source>
</evidence>
<evidence type="ECO:0000313" key="2">
    <source>
        <dbReference type="Proteomes" id="UP000722459"/>
    </source>
</evidence>
<organism evidence="1 2">
    <name type="scientific">Candidatus Iainarchaeum sp</name>
    <dbReference type="NCBI Taxonomy" id="3101447"/>
    <lineage>
        <taxon>Archaea</taxon>
        <taxon>Candidatus Iainarchaeota</taxon>
        <taxon>Candidatus Iainarchaeia</taxon>
        <taxon>Candidatus Iainarchaeales</taxon>
        <taxon>Candidatus Iainarchaeaceae</taxon>
        <taxon>Candidatus Iainarchaeum</taxon>
    </lineage>
</organism>
<dbReference type="AlphaFoldDB" id="A0A8T5GG08"/>
<accession>A0A8T5GG08</accession>
<name>A0A8T5GG08_9ARCH</name>
<dbReference type="Proteomes" id="UP000722459">
    <property type="component" value="Unassembled WGS sequence"/>
</dbReference>
<comment type="caution">
    <text evidence="1">The sequence shown here is derived from an EMBL/GenBank/DDBJ whole genome shotgun (WGS) entry which is preliminary data.</text>
</comment>
<protein>
    <submittedName>
        <fullName evidence="1">Uncharacterized protein</fullName>
    </submittedName>
</protein>